<dbReference type="Gene3D" id="2.160.10.10">
    <property type="entry name" value="Hexapeptide repeat proteins"/>
    <property type="match status" value="1"/>
</dbReference>
<dbReference type="GO" id="GO:0008374">
    <property type="term" value="F:O-acyltransferase activity"/>
    <property type="evidence" value="ECO:0007669"/>
    <property type="project" value="TreeGrafter"/>
</dbReference>
<dbReference type="SUPFAM" id="SSF51161">
    <property type="entry name" value="Trimeric LpxA-like enzymes"/>
    <property type="match status" value="1"/>
</dbReference>
<dbReference type="InterPro" id="IPR001451">
    <property type="entry name" value="Hexapep"/>
</dbReference>
<keyword evidence="2" id="KW-0808">Transferase</keyword>
<dbReference type="Pfam" id="PF14602">
    <property type="entry name" value="Hexapep_2"/>
    <property type="match status" value="1"/>
</dbReference>
<accession>A0A9D1JZ92</accession>
<protein>
    <submittedName>
        <fullName evidence="3">Sugar O-acetyltransferase</fullName>
    </submittedName>
</protein>
<dbReference type="EMBL" id="DVJQ01000059">
    <property type="protein sequence ID" value="HIS74753.1"/>
    <property type="molecule type" value="Genomic_DNA"/>
</dbReference>
<dbReference type="Pfam" id="PF00132">
    <property type="entry name" value="Hexapep"/>
    <property type="match status" value="1"/>
</dbReference>
<dbReference type="Proteomes" id="UP000886865">
    <property type="component" value="Unassembled WGS sequence"/>
</dbReference>
<evidence type="ECO:0000313" key="3">
    <source>
        <dbReference type="EMBL" id="HIS74753.1"/>
    </source>
</evidence>
<name>A0A9D1JZ92_9BACT</name>
<reference evidence="3" key="1">
    <citation type="submission" date="2020-10" db="EMBL/GenBank/DDBJ databases">
        <authorList>
            <person name="Gilroy R."/>
        </authorList>
    </citation>
    <scope>NUCLEOTIDE SEQUENCE</scope>
    <source>
        <strain evidence="3">CHK152-2871</strain>
    </source>
</reference>
<comment type="similarity">
    <text evidence="1">Belongs to the transferase hexapeptide repeat family.</text>
</comment>
<evidence type="ECO:0000313" key="4">
    <source>
        <dbReference type="Proteomes" id="UP000886865"/>
    </source>
</evidence>
<proteinExistence type="inferred from homology"/>
<dbReference type="PANTHER" id="PTHR23416">
    <property type="entry name" value="SIALIC ACID SYNTHASE-RELATED"/>
    <property type="match status" value="1"/>
</dbReference>
<organism evidence="3 4">
    <name type="scientific">Candidatus Galligastranaerophilus intestinavium</name>
    <dbReference type="NCBI Taxonomy" id="2840836"/>
    <lineage>
        <taxon>Bacteria</taxon>
        <taxon>Candidatus Galligastranaerophilus</taxon>
    </lineage>
</organism>
<comment type="caution">
    <text evidence="3">The sequence shown here is derived from an EMBL/GenBank/DDBJ whole genome shotgun (WGS) entry which is preliminary data.</text>
</comment>
<evidence type="ECO:0000256" key="1">
    <source>
        <dbReference type="ARBA" id="ARBA00007274"/>
    </source>
</evidence>
<sequence length="187" mass="21041">MNNSEFLDYMNNHAYVEKDSHVLQKFYELSERARQITMELNNKYHSPKEIRVLFSKLTDKKTDESFRMFPPFYTECGINITVGKNVFINACCKFQDQGGIEIGNNVLIGHNVVIATINHDFEIKNRLSMYAKKVKIGNDVWIGSNATILPGVEIQDGAIIAAGSIVTKDVPKNAVVAGNPARIIKYV</sequence>
<reference evidence="3" key="2">
    <citation type="journal article" date="2021" name="PeerJ">
        <title>Extensive microbial diversity within the chicken gut microbiome revealed by metagenomics and culture.</title>
        <authorList>
            <person name="Gilroy R."/>
            <person name="Ravi A."/>
            <person name="Getino M."/>
            <person name="Pursley I."/>
            <person name="Horton D.L."/>
            <person name="Alikhan N.F."/>
            <person name="Baker D."/>
            <person name="Gharbi K."/>
            <person name="Hall N."/>
            <person name="Watson M."/>
            <person name="Adriaenssens E.M."/>
            <person name="Foster-Nyarko E."/>
            <person name="Jarju S."/>
            <person name="Secka A."/>
            <person name="Antonio M."/>
            <person name="Oren A."/>
            <person name="Chaudhuri R.R."/>
            <person name="La Ragione R."/>
            <person name="Hildebrand F."/>
            <person name="Pallen M.J."/>
        </authorList>
    </citation>
    <scope>NUCLEOTIDE SEQUENCE</scope>
    <source>
        <strain evidence="3">CHK152-2871</strain>
    </source>
</reference>
<evidence type="ECO:0000256" key="2">
    <source>
        <dbReference type="ARBA" id="ARBA00022679"/>
    </source>
</evidence>
<dbReference type="InterPro" id="IPR051159">
    <property type="entry name" value="Hexapeptide_acetyltransf"/>
</dbReference>
<dbReference type="AlphaFoldDB" id="A0A9D1JZ92"/>
<dbReference type="PANTHER" id="PTHR23416:SF23">
    <property type="entry name" value="ACETYLTRANSFERASE C18B11.09C-RELATED"/>
    <property type="match status" value="1"/>
</dbReference>
<gene>
    <name evidence="3" type="ORF">IAA86_07015</name>
</gene>
<dbReference type="InterPro" id="IPR011004">
    <property type="entry name" value="Trimer_LpxA-like_sf"/>
</dbReference>